<name>A0ACB7GCM5_MANES</name>
<gene>
    <name evidence="1" type="ORF">MANES_15G135402v8</name>
</gene>
<reference evidence="2" key="1">
    <citation type="journal article" date="2016" name="Nat. Biotechnol.">
        <title>Sequencing wild and cultivated cassava and related species reveals extensive interspecific hybridization and genetic diversity.</title>
        <authorList>
            <person name="Bredeson J.V."/>
            <person name="Lyons J.B."/>
            <person name="Prochnik S.E."/>
            <person name="Wu G.A."/>
            <person name="Ha C.M."/>
            <person name="Edsinger-Gonzales E."/>
            <person name="Grimwood J."/>
            <person name="Schmutz J."/>
            <person name="Rabbi I.Y."/>
            <person name="Egesi C."/>
            <person name="Nauluvula P."/>
            <person name="Lebot V."/>
            <person name="Ndunguru J."/>
            <person name="Mkamilo G."/>
            <person name="Bart R.S."/>
            <person name="Setter T.L."/>
            <person name="Gleadow R.M."/>
            <person name="Kulakow P."/>
            <person name="Ferguson M.E."/>
            <person name="Rounsley S."/>
            <person name="Rokhsar D.S."/>
        </authorList>
    </citation>
    <scope>NUCLEOTIDE SEQUENCE [LARGE SCALE GENOMIC DNA]</scope>
    <source>
        <strain evidence="2">cv. AM560-2</strain>
    </source>
</reference>
<organism evidence="1 2">
    <name type="scientific">Manihot esculenta</name>
    <name type="common">Cassava</name>
    <name type="synonym">Jatropha manihot</name>
    <dbReference type="NCBI Taxonomy" id="3983"/>
    <lineage>
        <taxon>Eukaryota</taxon>
        <taxon>Viridiplantae</taxon>
        <taxon>Streptophyta</taxon>
        <taxon>Embryophyta</taxon>
        <taxon>Tracheophyta</taxon>
        <taxon>Spermatophyta</taxon>
        <taxon>Magnoliopsida</taxon>
        <taxon>eudicotyledons</taxon>
        <taxon>Gunneridae</taxon>
        <taxon>Pentapetalae</taxon>
        <taxon>rosids</taxon>
        <taxon>fabids</taxon>
        <taxon>Malpighiales</taxon>
        <taxon>Euphorbiaceae</taxon>
        <taxon>Crotonoideae</taxon>
        <taxon>Manihoteae</taxon>
        <taxon>Manihot</taxon>
    </lineage>
</organism>
<sequence length="167" mass="19486">MKQQADKQRSKRSFEIGDWVFLKLQSYRETSLAIRKSLKLSAKYYRPFQIIAKIGQVAYKLQIPPTAHIYPIFHFFLLKKTTGANISPMPNLPIMVAPESILKPRTILRNDQRVQQGLIKWVNLSLEDATWEDRTSISAQFPDFTTSWGQEGSHEGGIVKYYRRRKR</sequence>
<protein>
    <submittedName>
        <fullName evidence="1">Uncharacterized protein</fullName>
    </submittedName>
</protein>
<evidence type="ECO:0000313" key="1">
    <source>
        <dbReference type="EMBL" id="KAG8637559.1"/>
    </source>
</evidence>
<accession>A0ACB7GCM5</accession>
<feature type="non-terminal residue" evidence="1">
    <location>
        <position position="167"/>
    </location>
</feature>
<keyword evidence="2" id="KW-1185">Reference proteome</keyword>
<dbReference type="EMBL" id="CM004401">
    <property type="protein sequence ID" value="KAG8637559.1"/>
    <property type="molecule type" value="Genomic_DNA"/>
</dbReference>
<dbReference type="Proteomes" id="UP000091857">
    <property type="component" value="Chromosome 15"/>
</dbReference>
<proteinExistence type="predicted"/>
<evidence type="ECO:0000313" key="2">
    <source>
        <dbReference type="Proteomes" id="UP000091857"/>
    </source>
</evidence>
<comment type="caution">
    <text evidence="1">The sequence shown here is derived from an EMBL/GenBank/DDBJ whole genome shotgun (WGS) entry which is preliminary data.</text>
</comment>